<keyword evidence="4" id="KW-0636">Prenylation</keyword>
<sequence>MGEEKKPADEVKQPSEKTEHPPSAAGGDEKKAAEESKAPPRQEVVLRVFMHCEGCARKVRRCLKDLEGVEDVVTDWKTHKIVVKGEKADPLKVLERLQRKSHRQVELISSIPKPAAAEEPLKPPEPEEKKPEVFAVVLKAHMHCEACAEAIKRKILKMKGVESVEPDFKSSQVTVNGALDPQTLADYVAKKTGKRVVVVKAEPKTEEKKPAVEEEESKATDDKGEKKESNAGGGAACTGAKLEEEGKEDPKLELRKYEAYHYYQVNHPLIPQQGFAAHQEGHGHGHGYGYGGYPQMFSDENPNACSVM</sequence>
<gene>
    <name evidence="8" type="ORF">CCAM_LOCUS39781</name>
</gene>
<dbReference type="GO" id="GO:0009626">
    <property type="term" value="P:plant-type hypersensitive response"/>
    <property type="evidence" value="ECO:0007669"/>
    <property type="project" value="UniProtKB-KW"/>
</dbReference>
<dbReference type="EMBL" id="OOIL02006556">
    <property type="protein sequence ID" value="VFQ98005.1"/>
    <property type="molecule type" value="Genomic_DNA"/>
</dbReference>
<dbReference type="OrthoDB" id="785630at2759"/>
<dbReference type="Gene3D" id="3.30.70.100">
    <property type="match status" value="2"/>
</dbReference>
<dbReference type="PANTHER" id="PTHR46195">
    <property type="entry name" value="HEAVY METAL-ASSOCIATED ISOPRENYLATED PLANT PROTEIN 7"/>
    <property type="match status" value="1"/>
</dbReference>
<keyword evidence="3" id="KW-0479">Metal-binding</keyword>
<feature type="region of interest" description="Disordered" evidence="6">
    <location>
        <begin position="203"/>
        <end position="249"/>
    </location>
</feature>
<dbReference type="GO" id="GO:0046872">
    <property type="term" value="F:metal ion binding"/>
    <property type="evidence" value="ECO:0007669"/>
    <property type="project" value="UniProtKB-KW"/>
</dbReference>
<dbReference type="InterPro" id="IPR044577">
    <property type="entry name" value="HIPP4/7/8/17/18/19"/>
</dbReference>
<dbReference type="PROSITE" id="PS50846">
    <property type="entry name" value="HMA_2"/>
    <property type="match status" value="2"/>
</dbReference>
<dbReference type="CDD" id="cd00371">
    <property type="entry name" value="HMA"/>
    <property type="match status" value="2"/>
</dbReference>
<evidence type="ECO:0000256" key="4">
    <source>
        <dbReference type="ARBA" id="ARBA00023289"/>
    </source>
</evidence>
<feature type="domain" description="HMA" evidence="7">
    <location>
        <begin position="133"/>
        <end position="200"/>
    </location>
</feature>
<comment type="subcellular location">
    <subcellularLocation>
        <location evidence="1">Membrane</location>
        <topology evidence="1">Peripheral membrane protein</topology>
    </subcellularLocation>
</comment>
<feature type="compositionally biased region" description="Basic and acidic residues" evidence="6">
    <location>
        <begin position="203"/>
        <end position="229"/>
    </location>
</feature>
<dbReference type="PANTHER" id="PTHR46195:SF2">
    <property type="entry name" value="HEAVY METAL-ASSOCIATED ISOPRENYLATED PLANT PROTEIN 7"/>
    <property type="match status" value="1"/>
</dbReference>
<dbReference type="Pfam" id="PF00403">
    <property type="entry name" value="HMA"/>
    <property type="match status" value="2"/>
</dbReference>
<dbReference type="AlphaFoldDB" id="A0A484N9H0"/>
<keyword evidence="2" id="KW-0488">Methylation</keyword>
<accession>A0A484N9H0</accession>
<evidence type="ECO:0000256" key="1">
    <source>
        <dbReference type="ARBA" id="ARBA00004170"/>
    </source>
</evidence>
<dbReference type="Proteomes" id="UP000595140">
    <property type="component" value="Unassembled WGS sequence"/>
</dbReference>
<feature type="region of interest" description="Disordered" evidence="6">
    <location>
        <begin position="1"/>
        <end position="40"/>
    </location>
</feature>
<evidence type="ECO:0000313" key="9">
    <source>
        <dbReference type="Proteomes" id="UP000595140"/>
    </source>
</evidence>
<feature type="domain" description="HMA" evidence="7">
    <location>
        <begin position="41"/>
        <end position="105"/>
    </location>
</feature>
<evidence type="ECO:0000313" key="8">
    <source>
        <dbReference type="EMBL" id="VFQ98005.1"/>
    </source>
</evidence>
<comment type="similarity">
    <text evidence="5">Belongs to the HIPP family.</text>
</comment>
<evidence type="ECO:0000256" key="6">
    <source>
        <dbReference type="SAM" id="MobiDB-lite"/>
    </source>
</evidence>
<evidence type="ECO:0000259" key="7">
    <source>
        <dbReference type="PROSITE" id="PS50846"/>
    </source>
</evidence>
<organism evidence="8 9">
    <name type="scientific">Cuscuta campestris</name>
    <dbReference type="NCBI Taxonomy" id="132261"/>
    <lineage>
        <taxon>Eukaryota</taxon>
        <taxon>Viridiplantae</taxon>
        <taxon>Streptophyta</taxon>
        <taxon>Embryophyta</taxon>
        <taxon>Tracheophyta</taxon>
        <taxon>Spermatophyta</taxon>
        <taxon>Magnoliopsida</taxon>
        <taxon>eudicotyledons</taxon>
        <taxon>Gunneridae</taxon>
        <taxon>Pentapetalae</taxon>
        <taxon>asterids</taxon>
        <taxon>lamiids</taxon>
        <taxon>Solanales</taxon>
        <taxon>Convolvulaceae</taxon>
        <taxon>Cuscuteae</taxon>
        <taxon>Cuscuta</taxon>
        <taxon>Cuscuta subgen. Grammica</taxon>
        <taxon>Cuscuta sect. Cleistogrammica</taxon>
    </lineage>
</organism>
<proteinExistence type="inferred from homology"/>
<keyword evidence="9" id="KW-1185">Reference proteome</keyword>
<protein>
    <recommendedName>
        <fullName evidence="7">HMA domain-containing protein</fullName>
    </recommendedName>
</protein>
<dbReference type="SUPFAM" id="SSF55008">
    <property type="entry name" value="HMA, heavy metal-associated domain"/>
    <property type="match status" value="2"/>
</dbReference>
<dbReference type="InterPro" id="IPR036163">
    <property type="entry name" value="HMA_dom_sf"/>
</dbReference>
<reference evidence="8 9" key="1">
    <citation type="submission" date="2018-04" db="EMBL/GenBank/DDBJ databases">
        <authorList>
            <person name="Vogel A."/>
        </authorList>
    </citation>
    <scope>NUCLEOTIDE SEQUENCE [LARGE SCALE GENOMIC DNA]</scope>
</reference>
<feature type="compositionally biased region" description="Basic and acidic residues" evidence="6">
    <location>
        <begin position="1"/>
        <end position="20"/>
    </location>
</feature>
<feature type="compositionally biased region" description="Basic and acidic residues" evidence="6">
    <location>
        <begin position="27"/>
        <end position="40"/>
    </location>
</feature>
<evidence type="ECO:0000256" key="5">
    <source>
        <dbReference type="ARBA" id="ARBA00024045"/>
    </source>
</evidence>
<name>A0A484N9H0_9ASTE</name>
<evidence type="ECO:0000256" key="2">
    <source>
        <dbReference type="ARBA" id="ARBA00022481"/>
    </source>
</evidence>
<dbReference type="InterPro" id="IPR006121">
    <property type="entry name" value="HMA_dom"/>
</dbReference>
<evidence type="ECO:0000256" key="3">
    <source>
        <dbReference type="ARBA" id="ARBA00022723"/>
    </source>
</evidence>
<dbReference type="GO" id="GO:0016020">
    <property type="term" value="C:membrane"/>
    <property type="evidence" value="ECO:0007669"/>
    <property type="project" value="UniProtKB-SubCell"/>
</dbReference>
<keyword evidence="4" id="KW-0449">Lipoprotein</keyword>